<proteinExistence type="predicted"/>
<dbReference type="Proteomes" id="UP000244722">
    <property type="component" value="Unassembled WGS sequence"/>
</dbReference>
<keyword evidence="4" id="KW-1185">Reference proteome</keyword>
<accession>A0A2T7A1L5</accession>
<comment type="caution">
    <text evidence="3">The sequence shown here is derived from an EMBL/GenBank/DDBJ whole genome shotgun (WGS) entry which is preliminary data.</text>
</comment>
<feature type="region of interest" description="Disordered" evidence="1">
    <location>
        <begin position="59"/>
        <end position="110"/>
    </location>
</feature>
<evidence type="ECO:0000313" key="4">
    <source>
        <dbReference type="Proteomes" id="UP000244722"/>
    </source>
</evidence>
<gene>
    <name evidence="3" type="ORF">B9Z19DRAFT_1062465</name>
</gene>
<protein>
    <submittedName>
        <fullName evidence="3">Uncharacterized protein</fullName>
    </submittedName>
</protein>
<dbReference type="AlphaFoldDB" id="A0A2T7A1L5"/>
<evidence type="ECO:0000256" key="2">
    <source>
        <dbReference type="SAM" id="Phobius"/>
    </source>
</evidence>
<dbReference type="EMBL" id="NESQ01000042">
    <property type="protein sequence ID" value="PUU81621.1"/>
    <property type="molecule type" value="Genomic_DNA"/>
</dbReference>
<name>A0A2T7A1L5_TUBBO</name>
<keyword evidence="2" id="KW-0812">Transmembrane</keyword>
<evidence type="ECO:0000313" key="3">
    <source>
        <dbReference type="EMBL" id="PUU81621.1"/>
    </source>
</evidence>
<keyword evidence="2" id="KW-1133">Transmembrane helix</keyword>
<feature type="transmembrane region" description="Helical" evidence="2">
    <location>
        <begin position="29"/>
        <end position="56"/>
    </location>
</feature>
<evidence type="ECO:0000256" key="1">
    <source>
        <dbReference type="SAM" id="MobiDB-lite"/>
    </source>
</evidence>
<reference evidence="3 4" key="1">
    <citation type="submission" date="2017-04" db="EMBL/GenBank/DDBJ databases">
        <title>Draft genome sequence of Tuber borchii Vittad., a whitish edible truffle.</title>
        <authorList>
            <consortium name="DOE Joint Genome Institute"/>
            <person name="Murat C."/>
            <person name="Kuo A."/>
            <person name="Barry K.W."/>
            <person name="Clum A."/>
            <person name="Dockter R.B."/>
            <person name="Fauchery L."/>
            <person name="Iotti M."/>
            <person name="Kohler A."/>
            <person name="Labutti K."/>
            <person name="Lindquist E.A."/>
            <person name="Lipzen A."/>
            <person name="Ohm R.A."/>
            <person name="Wang M."/>
            <person name="Grigoriev I.V."/>
            <person name="Zambonelli A."/>
            <person name="Martin F.M."/>
        </authorList>
    </citation>
    <scope>NUCLEOTIDE SEQUENCE [LARGE SCALE GENOMIC DNA]</scope>
    <source>
        <strain evidence="3 4">Tbo3840</strain>
    </source>
</reference>
<sequence>MALLPPKKQEPCYDIELGYRYSIIGRQEFAAVLSYAVTISAITVQCVSLMVVYNAFSGKHQGTSTKAPHPNAITPVRSEQKKHILADHTVPAEPYRRPETSHVTEKTPQH</sequence>
<organism evidence="3 4">
    <name type="scientific">Tuber borchii</name>
    <name type="common">White truffle</name>
    <dbReference type="NCBI Taxonomy" id="42251"/>
    <lineage>
        <taxon>Eukaryota</taxon>
        <taxon>Fungi</taxon>
        <taxon>Dikarya</taxon>
        <taxon>Ascomycota</taxon>
        <taxon>Pezizomycotina</taxon>
        <taxon>Pezizomycetes</taxon>
        <taxon>Pezizales</taxon>
        <taxon>Tuberaceae</taxon>
        <taxon>Tuber</taxon>
    </lineage>
</organism>
<feature type="compositionally biased region" description="Basic and acidic residues" evidence="1">
    <location>
        <begin position="94"/>
        <end position="110"/>
    </location>
</feature>
<keyword evidence="2" id="KW-0472">Membrane</keyword>